<keyword evidence="3" id="KW-1185">Reference proteome</keyword>
<name>A0A5D9CDI4_9SPHN</name>
<dbReference type="EMBL" id="VTOU01000002">
    <property type="protein sequence ID" value="TZG28165.1"/>
    <property type="molecule type" value="Genomic_DNA"/>
</dbReference>
<keyword evidence="2" id="KW-0378">Hydrolase</keyword>
<gene>
    <name evidence="2" type="ORF">FYJ91_11025</name>
</gene>
<protein>
    <submittedName>
        <fullName evidence="2">Aminopeptidase P family protein</fullName>
    </submittedName>
</protein>
<keyword evidence="2" id="KW-0031">Aminopeptidase</keyword>
<comment type="caution">
    <text evidence="2">The sequence shown here is derived from an EMBL/GenBank/DDBJ whole genome shotgun (WGS) entry which is preliminary data.</text>
</comment>
<dbReference type="InterPro" id="IPR036005">
    <property type="entry name" value="Creatinase/aminopeptidase-like"/>
</dbReference>
<proteinExistence type="predicted"/>
<dbReference type="CDD" id="cd01066">
    <property type="entry name" value="APP_MetAP"/>
    <property type="match status" value="1"/>
</dbReference>
<dbReference type="InterPro" id="IPR000994">
    <property type="entry name" value="Pept_M24"/>
</dbReference>
<reference evidence="2 3" key="1">
    <citation type="submission" date="2019-08" db="EMBL/GenBank/DDBJ databases">
        <authorList>
            <person name="Wang G."/>
            <person name="Xu Z."/>
        </authorList>
    </citation>
    <scope>NUCLEOTIDE SEQUENCE [LARGE SCALE GENOMIC DNA]</scope>
    <source>
        <strain evidence="2 3">ZX</strain>
    </source>
</reference>
<dbReference type="SUPFAM" id="SSF55920">
    <property type="entry name" value="Creatinase/aminopeptidase"/>
    <property type="match status" value="1"/>
</dbReference>
<evidence type="ECO:0000313" key="3">
    <source>
        <dbReference type="Proteomes" id="UP000322077"/>
    </source>
</evidence>
<dbReference type="GO" id="GO:0004177">
    <property type="term" value="F:aminopeptidase activity"/>
    <property type="evidence" value="ECO:0007669"/>
    <property type="project" value="UniProtKB-KW"/>
</dbReference>
<feature type="domain" description="Peptidase M24" evidence="1">
    <location>
        <begin position="29"/>
        <end position="173"/>
    </location>
</feature>
<dbReference type="Proteomes" id="UP000322077">
    <property type="component" value="Unassembled WGS sequence"/>
</dbReference>
<evidence type="ECO:0000259" key="1">
    <source>
        <dbReference type="Pfam" id="PF00557"/>
    </source>
</evidence>
<sequence>MKADEAPADPPLDALVAAEQRGLALLDAIEAAGFIVPGRTERAIEADIRALAAREFGVSVHWHDRVVRAGINTLCIAGQPAPDRTIEEDDIVFLDLGPVFGDWEADVGRSYAVGDNPEKRRVIADLETVFDVVRARFLANPDITGADLFAIAVAESEARGWRFGGQIAGHTVGPFPYARSPAGKTGGRVNPANTQRMREHDQHGHPRHWILEIHLVSPDGQWGGFYERLLLEA</sequence>
<dbReference type="Pfam" id="PF00557">
    <property type="entry name" value="Peptidase_M24"/>
    <property type="match status" value="1"/>
</dbReference>
<keyword evidence="2" id="KW-0645">Protease</keyword>
<evidence type="ECO:0000313" key="2">
    <source>
        <dbReference type="EMBL" id="TZG28165.1"/>
    </source>
</evidence>
<dbReference type="AlphaFoldDB" id="A0A5D9CDI4"/>
<dbReference type="Gene3D" id="3.90.230.10">
    <property type="entry name" value="Creatinase/methionine aminopeptidase superfamily"/>
    <property type="match status" value="1"/>
</dbReference>
<accession>A0A5D9CDI4</accession>
<organism evidence="2 3">
    <name type="scientific">Sphingomonas montanisoli</name>
    <dbReference type="NCBI Taxonomy" id="2606412"/>
    <lineage>
        <taxon>Bacteria</taxon>
        <taxon>Pseudomonadati</taxon>
        <taxon>Pseudomonadota</taxon>
        <taxon>Alphaproteobacteria</taxon>
        <taxon>Sphingomonadales</taxon>
        <taxon>Sphingomonadaceae</taxon>
        <taxon>Sphingomonas</taxon>
    </lineage>
</organism>